<dbReference type="Proteomes" id="UP000726737">
    <property type="component" value="Unassembled WGS sequence"/>
</dbReference>
<feature type="compositionally biased region" description="Basic and acidic residues" evidence="1">
    <location>
        <begin position="568"/>
        <end position="581"/>
    </location>
</feature>
<name>A0A9P6U5S9_9FUNG</name>
<comment type="caution">
    <text evidence="2">The sequence shown here is derived from an EMBL/GenBank/DDBJ whole genome shotgun (WGS) entry which is preliminary data.</text>
</comment>
<feature type="compositionally biased region" description="Basic residues" evidence="1">
    <location>
        <begin position="582"/>
        <end position="593"/>
    </location>
</feature>
<dbReference type="AlphaFoldDB" id="A0A9P6U5S9"/>
<feature type="compositionally biased region" description="Basic and acidic residues" evidence="1">
    <location>
        <begin position="643"/>
        <end position="654"/>
    </location>
</feature>
<dbReference type="EMBL" id="JAAAJA010000140">
    <property type="protein sequence ID" value="KAG0260926.1"/>
    <property type="molecule type" value="Genomic_DNA"/>
</dbReference>
<keyword evidence="3" id="KW-1185">Reference proteome</keyword>
<proteinExistence type="predicted"/>
<evidence type="ECO:0000256" key="1">
    <source>
        <dbReference type="SAM" id="MobiDB-lite"/>
    </source>
</evidence>
<evidence type="ECO:0000313" key="3">
    <source>
        <dbReference type="Proteomes" id="UP000726737"/>
    </source>
</evidence>
<protein>
    <submittedName>
        <fullName evidence="2">Uncharacterized protein</fullName>
    </submittedName>
</protein>
<gene>
    <name evidence="2" type="ORF">BG011_001526</name>
</gene>
<feature type="region of interest" description="Disordered" evidence="1">
    <location>
        <begin position="326"/>
        <end position="448"/>
    </location>
</feature>
<reference evidence="2" key="1">
    <citation type="journal article" date="2020" name="Fungal Divers.">
        <title>Resolving the Mortierellaceae phylogeny through synthesis of multi-gene phylogenetics and phylogenomics.</title>
        <authorList>
            <person name="Vandepol N."/>
            <person name="Liber J."/>
            <person name="Desiro A."/>
            <person name="Na H."/>
            <person name="Kennedy M."/>
            <person name="Barry K."/>
            <person name="Grigoriev I.V."/>
            <person name="Miller A.N."/>
            <person name="O'Donnell K."/>
            <person name="Stajich J.E."/>
            <person name="Bonito G."/>
        </authorList>
    </citation>
    <scope>NUCLEOTIDE SEQUENCE</scope>
    <source>
        <strain evidence="2">KOD948</strain>
    </source>
</reference>
<feature type="region of interest" description="Disordered" evidence="1">
    <location>
        <begin position="568"/>
        <end position="654"/>
    </location>
</feature>
<feature type="compositionally biased region" description="Basic and acidic residues" evidence="1">
    <location>
        <begin position="353"/>
        <end position="448"/>
    </location>
</feature>
<sequence length="654" mass="72708">MALFATAQIQPIEAKNWFARRDESTTAAVQSQDSQADMNQASEIIHDSIVGPSDLSTSSSSPSSSLYVAADAHLQESLGPVPHSHTTFQTTTAMAAKASDDHGTYPSLTEPEMSTATPKETFATMINPPHTADEPHFKYGVFSRIHDKLDHAMDTLKIVAPQDDDEDQVVGDQIDEAADVVFEENEKEERSDEQKFRIMPIFDKIKRVFGDGETWDIDFEADEIGDTEVIENEAADVGDIEVTEEATKVKEGDETGRVRNNRIFARVLDYIPGTNGHSGAAQNPVDHHQHETNAHIEHLNHEHGGAVHVGHKLKDQLDDVIQDAKGKMDPKDHKKVLEKKAHKAENSAQKKKRELEESAREAAIKAEKFKTDAQTKLQREKADAKRKADEIKETARRAAEKAEQVRLASEKKKREKEEAKAAKELKKRQDKEEANRRAEETRLLAEQKQKAKEEAKRLAAEKESAIKAEAVLKKQEQERIAHEKKVAAKREDAEKKAAEKAAKAAAAINKKREDEQAAIEKEAEAKRAAQLAKIEAEAKAHEARLEAENKKHADIIKAAQDKIAAEEKAAEAKKAAAEKVALKKVKRQQKQKKKAAEAAAKKETAEAKKKRQEMEKQEAELAEATKAKQEAEKLAQEAQLKVKRAEKAASKKSA</sequence>
<evidence type="ECO:0000313" key="2">
    <source>
        <dbReference type="EMBL" id="KAG0260926.1"/>
    </source>
</evidence>
<organism evidence="2 3">
    <name type="scientific">Mortierella polycephala</name>
    <dbReference type="NCBI Taxonomy" id="41804"/>
    <lineage>
        <taxon>Eukaryota</taxon>
        <taxon>Fungi</taxon>
        <taxon>Fungi incertae sedis</taxon>
        <taxon>Mucoromycota</taxon>
        <taxon>Mortierellomycotina</taxon>
        <taxon>Mortierellomycetes</taxon>
        <taxon>Mortierellales</taxon>
        <taxon>Mortierellaceae</taxon>
        <taxon>Mortierella</taxon>
    </lineage>
</organism>
<dbReference type="OrthoDB" id="2442403at2759"/>
<feature type="region of interest" description="Disordered" evidence="1">
    <location>
        <begin position="473"/>
        <end position="493"/>
    </location>
</feature>
<feature type="compositionally biased region" description="Basic residues" evidence="1">
    <location>
        <begin position="333"/>
        <end position="342"/>
    </location>
</feature>
<feature type="compositionally biased region" description="Basic and acidic residues" evidence="1">
    <location>
        <begin position="594"/>
        <end position="635"/>
    </location>
</feature>
<accession>A0A9P6U5S9</accession>